<keyword evidence="2" id="KW-0201">Cytochrome c-type biogenesis</keyword>
<evidence type="ECO:0000256" key="2">
    <source>
        <dbReference type="ARBA" id="ARBA00022748"/>
    </source>
</evidence>
<evidence type="ECO:0000259" key="5">
    <source>
        <dbReference type="PROSITE" id="PS51352"/>
    </source>
</evidence>
<dbReference type="CDD" id="cd02966">
    <property type="entry name" value="TlpA_like_family"/>
    <property type="match status" value="1"/>
</dbReference>
<dbReference type="Proteomes" id="UP000177583">
    <property type="component" value="Unassembled WGS sequence"/>
</dbReference>
<dbReference type="InterPro" id="IPR017937">
    <property type="entry name" value="Thioredoxin_CS"/>
</dbReference>
<evidence type="ECO:0000256" key="3">
    <source>
        <dbReference type="ARBA" id="ARBA00023157"/>
    </source>
</evidence>
<comment type="caution">
    <text evidence="6">The sequence shown here is derived from an EMBL/GenBank/DDBJ whole genome shotgun (WGS) entry which is preliminary data.</text>
</comment>
<dbReference type="EMBL" id="MFNF01000046">
    <property type="protein sequence ID" value="OGH00407.1"/>
    <property type="molecule type" value="Genomic_DNA"/>
</dbReference>
<keyword evidence="4" id="KW-0676">Redox-active center</keyword>
<evidence type="ECO:0000256" key="4">
    <source>
        <dbReference type="ARBA" id="ARBA00023284"/>
    </source>
</evidence>
<evidence type="ECO:0000313" key="6">
    <source>
        <dbReference type="EMBL" id="OGH00407.1"/>
    </source>
</evidence>
<evidence type="ECO:0000313" key="7">
    <source>
        <dbReference type="Proteomes" id="UP000177583"/>
    </source>
</evidence>
<dbReference type="Pfam" id="PF00578">
    <property type="entry name" value="AhpC-TSA"/>
    <property type="match status" value="1"/>
</dbReference>
<sequence>MKKQWIFALGGGLFLAFVSLMVYGLYFASDPKEIPSNLIGTKASNFHVITFDGQTVDLKNYRGKPVILNFWASWCVSCRQEAHIVETAYQAFKDQGAVFIGLAINDERSASLRFIEKYGKTYLLGPDDTIGTISLNYGVTAVPETFFIDKEGIIRYKSLGPVASGQIDRFLEQQLQGDTPVAASQTAGNDQQP</sequence>
<dbReference type="PROSITE" id="PS00194">
    <property type="entry name" value="THIOREDOXIN_1"/>
    <property type="match status" value="1"/>
</dbReference>
<dbReference type="GO" id="GO:0016209">
    <property type="term" value="F:antioxidant activity"/>
    <property type="evidence" value="ECO:0007669"/>
    <property type="project" value="InterPro"/>
</dbReference>
<dbReference type="AlphaFoldDB" id="A0A1F6GQG2"/>
<dbReference type="PANTHER" id="PTHR42852:SF6">
    <property type="entry name" value="THIOL:DISULFIDE INTERCHANGE PROTEIN DSBE"/>
    <property type="match status" value="1"/>
</dbReference>
<dbReference type="GO" id="GO:0030313">
    <property type="term" value="C:cell envelope"/>
    <property type="evidence" value="ECO:0007669"/>
    <property type="project" value="UniProtKB-SubCell"/>
</dbReference>
<feature type="domain" description="Thioredoxin" evidence="5">
    <location>
        <begin position="37"/>
        <end position="176"/>
    </location>
</feature>
<dbReference type="InterPro" id="IPR036249">
    <property type="entry name" value="Thioredoxin-like_sf"/>
</dbReference>
<dbReference type="InterPro" id="IPR013766">
    <property type="entry name" value="Thioredoxin_domain"/>
</dbReference>
<comment type="subcellular location">
    <subcellularLocation>
        <location evidence="1">Cell envelope</location>
    </subcellularLocation>
</comment>
<dbReference type="SUPFAM" id="SSF52833">
    <property type="entry name" value="Thioredoxin-like"/>
    <property type="match status" value="1"/>
</dbReference>
<organism evidence="6 7">
    <name type="scientific">Candidatus Lambdaproteobacteria bacterium RIFOXYD2_FULL_56_26</name>
    <dbReference type="NCBI Taxonomy" id="1817773"/>
    <lineage>
        <taxon>Bacteria</taxon>
        <taxon>Pseudomonadati</taxon>
        <taxon>Pseudomonadota</taxon>
        <taxon>Candidatus Lambdaproteobacteria</taxon>
    </lineage>
</organism>
<dbReference type="Gene3D" id="3.40.30.10">
    <property type="entry name" value="Glutaredoxin"/>
    <property type="match status" value="1"/>
</dbReference>
<dbReference type="GO" id="GO:0015036">
    <property type="term" value="F:disulfide oxidoreductase activity"/>
    <property type="evidence" value="ECO:0007669"/>
    <property type="project" value="UniProtKB-ARBA"/>
</dbReference>
<keyword evidence="3" id="KW-1015">Disulfide bond</keyword>
<accession>A0A1F6GQG2</accession>
<dbReference type="InterPro" id="IPR000866">
    <property type="entry name" value="AhpC/TSA"/>
</dbReference>
<proteinExistence type="predicted"/>
<protein>
    <recommendedName>
        <fullName evidence="5">Thioredoxin domain-containing protein</fullName>
    </recommendedName>
</protein>
<dbReference type="InterPro" id="IPR050553">
    <property type="entry name" value="Thioredoxin_ResA/DsbE_sf"/>
</dbReference>
<gene>
    <name evidence="6" type="ORF">A2557_09430</name>
</gene>
<evidence type="ECO:0000256" key="1">
    <source>
        <dbReference type="ARBA" id="ARBA00004196"/>
    </source>
</evidence>
<dbReference type="PANTHER" id="PTHR42852">
    <property type="entry name" value="THIOL:DISULFIDE INTERCHANGE PROTEIN DSBE"/>
    <property type="match status" value="1"/>
</dbReference>
<dbReference type="GO" id="GO:0017004">
    <property type="term" value="P:cytochrome complex assembly"/>
    <property type="evidence" value="ECO:0007669"/>
    <property type="project" value="UniProtKB-KW"/>
</dbReference>
<reference evidence="6 7" key="1">
    <citation type="journal article" date="2016" name="Nat. Commun.">
        <title>Thousands of microbial genomes shed light on interconnected biogeochemical processes in an aquifer system.</title>
        <authorList>
            <person name="Anantharaman K."/>
            <person name="Brown C.T."/>
            <person name="Hug L.A."/>
            <person name="Sharon I."/>
            <person name="Castelle C.J."/>
            <person name="Probst A.J."/>
            <person name="Thomas B.C."/>
            <person name="Singh A."/>
            <person name="Wilkins M.J."/>
            <person name="Karaoz U."/>
            <person name="Brodie E.L."/>
            <person name="Williams K.H."/>
            <person name="Hubbard S.S."/>
            <person name="Banfield J.F."/>
        </authorList>
    </citation>
    <scope>NUCLEOTIDE SEQUENCE [LARGE SCALE GENOMIC DNA]</scope>
</reference>
<dbReference type="PROSITE" id="PS51352">
    <property type="entry name" value="THIOREDOXIN_2"/>
    <property type="match status" value="1"/>
</dbReference>
<name>A0A1F6GQG2_9PROT</name>